<comment type="similarity">
    <text evidence="1">Belongs to the peptidase S33 family.</text>
</comment>
<protein>
    <submittedName>
        <fullName evidence="4">Alpha/beta fold hydrolase</fullName>
    </submittedName>
</protein>
<dbReference type="EMBL" id="JBHTLT010000084">
    <property type="protein sequence ID" value="MFD1205761.1"/>
    <property type="molecule type" value="Genomic_DNA"/>
</dbReference>
<keyword evidence="5" id="KW-1185">Reference proteome</keyword>
<dbReference type="SUPFAM" id="SSF53474">
    <property type="entry name" value="alpha/beta-Hydrolases"/>
    <property type="match status" value="1"/>
</dbReference>
<evidence type="ECO:0000256" key="1">
    <source>
        <dbReference type="ARBA" id="ARBA00010088"/>
    </source>
</evidence>
<keyword evidence="2 4" id="KW-0378">Hydrolase</keyword>
<dbReference type="PRINTS" id="PR00793">
    <property type="entry name" value="PROAMNOPTASE"/>
</dbReference>
<feature type="domain" description="AB hydrolase-1" evidence="3">
    <location>
        <begin position="52"/>
        <end position="153"/>
    </location>
</feature>
<dbReference type="PANTHER" id="PTHR43798:SF33">
    <property type="entry name" value="HYDROLASE, PUTATIVE (AFU_ORTHOLOGUE AFUA_2G14860)-RELATED"/>
    <property type="match status" value="1"/>
</dbReference>
<dbReference type="RefSeq" id="WP_381481048.1">
    <property type="nucleotide sequence ID" value="NZ_JBHTLT010000084.1"/>
</dbReference>
<evidence type="ECO:0000313" key="5">
    <source>
        <dbReference type="Proteomes" id="UP001597231"/>
    </source>
</evidence>
<gene>
    <name evidence="4" type="ORF">ACFQ38_11740</name>
</gene>
<dbReference type="PANTHER" id="PTHR43798">
    <property type="entry name" value="MONOACYLGLYCEROL LIPASE"/>
    <property type="match status" value="1"/>
</dbReference>
<dbReference type="InterPro" id="IPR050266">
    <property type="entry name" value="AB_hydrolase_sf"/>
</dbReference>
<dbReference type="Proteomes" id="UP001597231">
    <property type="component" value="Unassembled WGS sequence"/>
</dbReference>
<sequence length="265" mass="30726">MVKGNPIPLCNRQGGFRICSICHRNFFYRCTYFDLPGSPFKFNLPFSVYPGPGSCNYLEPLSYLIEDVCEVIMFDPKGCGRSSYYGNGYDIDSALHDLERIREEYGYTKWIVIGHSWGADLGLAYSMLFPQSMLGYVSISGSGIQNDKEWKEIYNRNKAEKDELKPDFQYGANKIVHRSLINSWRSFIKKPLLLKDISMIKVPSLFIYAQNDIRPAWPILQISNLIRNSKFIIIDGAEHYIWLYENKKLSEVLRTFIETYTDNIL</sequence>
<accession>A0ABW3TY57</accession>
<dbReference type="InterPro" id="IPR029058">
    <property type="entry name" value="AB_hydrolase_fold"/>
</dbReference>
<dbReference type="Pfam" id="PF00561">
    <property type="entry name" value="Abhydrolase_1"/>
    <property type="match status" value="1"/>
</dbReference>
<dbReference type="Gene3D" id="3.40.50.1820">
    <property type="entry name" value="alpha/beta hydrolase"/>
    <property type="match status" value="1"/>
</dbReference>
<comment type="caution">
    <text evidence="4">The sequence shown here is derived from an EMBL/GenBank/DDBJ whole genome shotgun (WGS) entry which is preliminary data.</text>
</comment>
<dbReference type="InterPro" id="IPR002410">
    <property type="entry name" value="Peptidase_S33"/>
</dbReference>
<proteinExistence type="inferred from homology"/>
<dbReference type="InterPro" id="IPR000073">
    <property type="entry name" value="AB_hydrolase_1"/>
</dbReference>
<evidence type="ECO:0000256" key="2">
    <source>
        <dbReference type="ARBA" id="ARBA00022801"/>
    </source>
</evidence>
<dbReference type="GO" id="GO:0016787">
    <property type="term" value="F:hydrolase activity"/>
    <property type="evidence" value="ECO:0007669"/>
    <property type="project" value="UniProtKB-KW"/>
</dbReference>
<name>A0ABW3TY57_9BACL</name>
<reference evidence="5" key="1">
    <citation type="journal article" date="2019" name="Int. J. Syst. Evol. Microbiol.">
        <title>The Global Catalogue of Microorganisms (GCM) 10K type strain sequencing project: providing services to taxonomists for standard genome sequencing and annotation.</title>
        <authorList>
            <consortium name="The Broad Institute Genomics Platform"/>
            <consortium name="The Broad Institute Genome Sequencing Center for Infectious Disease"/>
            <person name="Wu L."/>
            <person name="Ma J."/>
        </authorList>
    </citation>
    <scope>NUCLEOTIDE SEQUENCE [LARGE SCALE GENOMIC DNA]</scope>
    <source>
        <strain evidence="5">CCUG 53915</strain>
    </source>
</reference>
<organism evidence="4 5">
    <name type="scientific">Sporosarcina contaminans</name>
    <dbReference type="NCBI Taxonomy" id="633403"/>
    <lineage>
        <taxon>Bacteria</taxon>
        <taxon>Bacillati</taxon>
        <taxon>Bacillota</taxon>
        <taxon>Bacilli</taxon>
        <taxon>Bacillales</taxon>
        <taxon>Caryophanaceae</taxon>
        <taxon>Sporosarcina</taxon>
    </lineage>
</organism>
<evidence type="ECO:0000259" key="3">
    <source>
        <dbReference type="Pfam" id="PF00561"/>
    </source>
</evidence>
<evidence type="ECO:0000313" key="4">
    <source>
        <dbReference type="EMBL" id="MFD1205761.1"/>
    </source>
</evidence>